<evidence type="ECO:0000256" key="1">
    <source>
        <dbReference type="SAM" id="Coils"/>
    </source>
</evidence>
<organism evidence="3 4">
    <name type="scientific">Tetrahymena thermophila (strain SB210)</name>
    <dbReference type="NCBI Taxonomy" id="312017"/>
    <lineage>
        <taxon>Eukaryota</taxon>
        <taxon>Sar</taxon>
        <taxon>Alveolata</taxon>
        <taxon>Ciliophora</taxon>
        <taxon>Intramacronucleata</taxon>
        <taxon>Oligohymenophorea</taxon>
        <taxon>Hymenostomatida</taxon>
        <taxon>Tetrahymenina</taxon>
        <taxon>Tetrahymenidae</taxon>
        <taxon>Tetrahymena</taxon>
    </lineage>
</organism>
<dbReference type="Proteomes" id="UP000009168">
    <property type="component" value="Unassembled WGS sequence"/>
</dbReference>
<name>W7XBP2_TETTS</name>
<dbReference type="EMBL" id="GG662247">
    <property type="protein sequence ID" value="EWS71101.1"/>
    <property type="molecule type" value="Genomic_DNA"/>
</dbReference>
<dbReference type="OrthoDB" id="300520at2759"/>
<feature type="coiled-coil region" evidence="1">
    <location>
        <begin position="229"/>
        <end position="263"/>
    </location>
</feature>
<protein>
    <submittedName>
        <fullName evidence="3">Uncharacterized protein</fullName>
    </submittedName>
</protein>
<dbReference type="GeneID" id="24440169"/>
<dbReference type="RefSeq" id="XP_012656344.1">
    <property type="nucleotide sequence ID" value="XM_012800890.1"/>
</dbReference>
<keyword evidence="1" id="KW-0175">Coiled coil</keyword>
<gene>
    <name evidence="3" type="ORF">TTHERM_000680599</name>
</gene>
<evidence type="ECO:0000256" key="2">
    <source>
        <dbReference type="SAM" id="MobiDB-lite"/>
    </source>
</evidence>
<reference evidence="4" key="1">
    <citation type="journal article" date="2006" name="PLoS Biol.">
        <title>Macronuclear genome sequence of the ciliate Tetrahymena thermophila, a model eukaryote.</title>
        <authorList>
            <person name="Eisen J.A."/>
            <person name="Coyne R.S."/>
            <person name="Wu M."/>
            <person name="Wu D."/>
            <person name="Thiagarajan M."/>
            <person name="Wortman J.R."/>
            <person name="Badger J.H."/>
            <person name="Ren Q."/>
            <person name="Amedeo P."/>
            <person name="Jones K.M."/>
            <person name="Tallon L.J."/>
            <person name="Delcher A.L."/>
            <person name="Salzberg S.L."/>
            <person name="Silva J.C."/>
            <person name="Haas B.J."/>
            <person name="Majoros W.H."/>
            <person name="Farzad M."/>
            <person name="Carlton J.M."/>
            <person name="Smith R.K. Jr."/>
            <person name="Garg J."/>
            <person name="Pearlman R.E."/>
            <person name="Karrer K.M."/>
            <person name="Sun L."/>
            <person name="Manning G."/>
            <person name="Elde N.C."/>
            <person name="Turkewitz A.P."/>
            <person name="Asai D.J."/>
            <person name="Wilkes D.E."/>
            <person name="Wang Y."/>
            <person name="Cai H."/>
            <person name="Collins K."/>
            <person name="Stewart B.A."/>
            <person name="Lee S.R."/>
            <person name="Wilamowska K."/>
            <person name="Weinberg Z."/>
            <person name="Ruzzo W.L."/>
            <person name="Wloga D."/>
            <person name="Gaertig J."/>
            <person name="Frankel J."/>
            <person name="Tsao C.-C."/>
            <person name="Gorovsky M.A."/>
            <person name="Keeling P.J."/>
            <person name="Waller R.F."/>
            <person name="Patron N.J."/>
            <person name="Cherry J.M."/>
            <person name="Stover N.A."/>
            <person name="Krieger C.J."/>
            <person name="del Toro C."/>
            <person name="Ryder H.F."/>
            <person name="Williamson S.C."/>
            <person name="Barbeau R.A."/>
            <person name="Hamilton E.P."/>
            <person name="Orias E."/>
        </authorList>
    </citation>
    <scope>NUCLEOTIDE SEQUENCE [LARGE SCALE GENOMIC DNA]</scope>
    <source>
        <strain evidence="4">SB210</strain>
    </source>
</reference>
<feature type="region of interest" description="Disordered" evidence="2">
    <location>
        <begin position="1"/>
        <end position="114"/>
    </location>
</feature>
<evidence type="ECO:0000313" key="3">
    <source>
        <dbReference type="EMBL" id="EWS71101.1"/>
    </source>
</evidence>
<feature type="coiled-coil region" evidence="1">
    <location>
        <begin position="478"/>
        <end position="523"/>
    </location>
</feature>
<feature type="compositionally biased region" description="Acidic residues" evidence="2">
    <location>
        <begin position="9"/>
        <end position="19"/>
    </location>
</feature>
<feature type="compositionally biased region" description="Polar residues" evidence="2">
    <location>
        <begin position="79"/>
        <end position="102"/>
    </location>
</feature>
<feature type="compositionally biased region" description="Basic and acidic residues" evidence="2">
    <location>
        <begin position="48"/>
        <end position="65"/>
    </location>
</feature>
<feature type="compositionally biased region" description="Low complexity" evidence="2">
    <location>
        <begin position="29"/>
        <end position="47"/>
    </location>
</feature>
<keyword evidence="4" id="KW-1185">Reference proteome</keyword>
<dbReference type="InParanoid" id="W7XBP2"/>
<dbReference type="AlphaFoldDB" id="W7XBP2"/>
<sequence>MNQEKNNQDDFEILSDTDQQEQVKKDSLQHQNSNHSQQSSKSSVKNEQNTRDRQISKEEFDQYLKEKRKNSQLMERAQTAKQPSSTQAPQQVAANQSTQKKPQSGVAPKQEQKKINRDVQSAVLLNQPQKQKPSELPQIQRKYFLPAYSATTNNKEAEGKGSMFFNSTIEANSTKNKLNRNWSATSKFTLKQFSLLKQNPTKVAPPLIIHLEPEDENYDDLRDKLWDQVYFTKNQINELNQDNNNLRAKVWNIEKENRKMIKQIENWNLYKGVIFDEENKPFVDSATSEKVFTDQNFQAISMKKEIKQLQEEINEQEGIIKELRQKLKATKEDQVAMKDQLHESLKETLIAYQINKVQKQNKTQEMSKLKLENIEYRKQLLQQSISEIIEKNRVLKFMIEVQQQTYEKSLEELKQYQQKIEKKEIEEEQLENELKERIPSGELKELPQKNQRKQQTRISSVAISKNIDEQLEEKDMIIEEQQKDIQKINYDMQEITRNSILEKQDLMKEINDYKEWIRELEEKYLVLQSRHSKRLIRNNQQNTNNYSIGLTQYGSNSYFSNSIQDIPDYIVKENMVAKNTNPLAFK</sequence>
<proteinExistence type="predicted"/>
<accession>W7XBP2</accession>
<feature type="coiled-coil region" evidence="1">
    <location>
        <begin position="299"/>
        <end position="436"/>
    </location>
</feature>
<dbReference type="KEGG" id="tet:TTHERM_000680599"/>
<evidence type="ECO:0000313" key="4">
    <source>
        <dbReference type="Proteomes" id="UP000009168"/>
    </source>
</evidence>